<proteinExistence type="predicted"/>
<organism evidence="2">
    <name type="scientific">Gaeumannomyces tritici (strain R3-111a-1)</name>
    <name type="common">Wheat and barley take-all root rot fungus</name>
    <name type="synonym">Gaeumannomyces graminis var. tritici</name>
    <dbReference type="NCBI Taxonomy" id="644352"/>
    <lineage>
        <taxon>Eukaryota</taxon>
        <taxon>Fungi</taxon>
        <taxon>Dikarya</taxon>
        <taxon>Ascomycota</taxon>
        <taxon>Pezizomycotina</taxon>
        <taxon>Sordariomycetes</taxon>
        <taxon>Sordariomycetidae</taxon>
        <taxon>Magnaporthales</taxon>
        <taxon>Magnaporthaceae</taxon>
        <taxon>Gaeumannomyces</taxon>
    </lineage>
</organism>
<name>J3PHW6_GAET3</name>
<reference evidence="3" key="5">
    <citation type="submission" date="2018-04" db="UniProtKB">
        <authorList>
            <consortium name="EnsemblFungi"/>
        </authorList>
    </citation>
    <scope>IDENTIFICATION</scope>
    <source>
        <strain evidence="3">R3-111a-1</strain>
    </source>
</reference>
<dbReference type="HOGENOM" id="CLU_1578609_0_0_1"/>
<sequence>MRKKRRRKRSSRDSPQVRSAWSLDCPFRNIYPMLMVQPIPTNPSPITSRSGWLPCVLQEGARTNLGPGWGAAFAPIAKQACGGAADWAAGALASAQRPGLAHHVLPSMRPPHPLIPIRACFLCSWERGKEHPPWKARSGRPDRSHGWSPKAIEKKQAELARRQQGNGPI</sequence>
<feature type="region of interest" description="Disordered" evidence="1">
    <location>
        <begin position="130"/>
        <end position="151"/>
    </location>
</feature>
<evidence type="ECO:0000256" key="1">
    <source>
        <dbReference type="SAM" id="MobiDB-lite"/>
    </source>
</evidence>
<dbReference type="EnsemblFungi" id="EJT69478">
    <property type="protein sequence ID" value="EJT69478"/>
    <property type="gene ID" value="GGTG_13097"/>
</dbReference>
<gene>
    <name evidence="3" type="primary">20353555</name>
    <name evidence="2" type="ORF">GGTG_13097</name>
</gene>
<dbReference type="AlphaFoldDB" id="J3PHW6"/>
<dbReference type="Proteomes" id="UP000006039">
    <property type="component" value="Unassembled WGS sequence"/>
</dbReference>
<keyword evidence="4" id="KW-1185">Reference proteome</keyword>
<dbReference type="GeneID" id="20353555"/>
<accession>J3PHW6</accession>
<dbReference type="RefSeq" id="XP_009229263.1">
    <property type="nucleotide sequence ID" value="XM_009230999.1"/>
</dbReference>
<reference evidence="3" key="4">
    <citation type="journal article" date="2015" name="G3 (Bethesda)">
        <title>Genome sequences of three phytopathogenic species of the Magnaporthaceae family of fungi.</title>
        <authorList>
            <person name="Okagaki L.H."/>
            <person name="Nunes C.C."/>
            <person name="Sailsbery J."/>
            <person name="Clay B."/>
            <person name="Brown D."/>
            <person name="John T."/>
            <person name="Oh Y."/>
            <person name="Young N."/>
            <person name="Fitzgerald M."/>
            <person name="Haas B.J."/>
            <person name="Zeng Q."/>
            <person name="Young S."/>
            <person name="Adiconis X."/>
            <person name="Fan L."/>
            <person name="Levin J.Z."/>
            <person name="Mitchell T.K."/>
            <person name="Okubara P.A."/>
            <person name="Farman M.L."/>
            <person name="Kohn L.M."/>
            <person name="Birren B."/>
            <person name="Ma L.-J."/>
            <person name="Dean R.A."/>
        </authorList>
    </citation>
    <scope>NUCLEOTIDE SEQUENCE</scope>
    <source>
        <strain evidence="3">R3-111a-1</strain>
    </source>
</reference>
<dbReference type="VEuPathDB" id="FungiDB:GGTG_13097"/>
<evidence type="ECO:0000313" key="2">
    <source>
        <dbReference type="EMBL" id="EJT69478.1"/>
    </source>
</evidence>
<reference evidence="2" key="2">
    <citation type="submission" date="2010-07" db="EMBL/GenBank/DDBJ databases">
        <authorList>
            <consortium name="The Broad Institute Genome Sequencing Platform"/>
            <consortium name="Broad Institute Genome Sequencing Center for Infectious Disease"/>
            <person name="Ma L.-J."/>
            <person name="Dead R."/>
            <person name="Young S."/>
            <person name="Zeng Q."/>
            <person name="Koehrsen M."/>
            <person name="Alvarado L."/>
            <person name="Berlin A."/>
            <person name="Chapman S.B."/>
            <person name="Chen Z."/>
            <person name="Freedman E."/>
            <person name="Gellesch M."/>
            <person name="Goldberg J."/>
            <person name="Griggs A."/>
            <person name="Gujja S."/>
            <person name="Heilman E.R."/>
            <person name="Heiman D."/>
            <person name="Hepburn T."/>
            <person name="Howarth C."/>
            <person name="Jen D."/>
            <person name="Larson L."/>
            <person name="Mehta T."/>
            <person name="Neiman D."/>
            <person name="Pearson M."/>
            <person name="Roberts A."/>
            <person name="Saif S."/>
            <person name="Shea T."/>
            <person name="Shenoy N."/>
            <person name="Sisk P."/>
            <person name="Stolte C."/>
            <person name="Sykes S."/>
            <person name="Walk T."/>
            <person name="White J."/>
            <person name="Yandava C."/>
            <person name="Haas B."/>
            <person name="Nusbaum C."/>
            <person name="Birren B."/>
        </authorList>
    </citation>
    <scope>NUCLEOTIDE SEQUENCE</scope>
    <source>
        <strain evidence="2">R3-111a-1</strain>
    </source>
</reference>
<dbReference type="EMBL" id="GL385404">
    <property type="protein sequence ID" value="EJT69478.1"/>
    <property type="molecule type" value="Genomic_DNA"/>
</dbReference>
<reference evidence="4" key="1">
    <citation type="submission" date="2010-07" db="EMBL/GenBank/DDBJ databases">
        <title>The genome sequence of Gaeumannomyces graminis var. tritici strain R3-111a-1.</title>
        <authorList>
            <consortium name="The Broad Institute Genome Sequencing Platform"/>
            <person name="Ma L.-J."/>
            <person name="Dead R."/>
            <person name="Young S."/>
            <person name="Zeng Q."/>
            <person name="Koehrsen M."/>
            <person name="Alvarado L."/>
            <person name="Berlin A."/>
            <person name="Chapman S.B."/>
            <person name="Chen Z."/>
            <person name="Freedman E."/>
            <person name="Gellesch M."/>
            <person name="Goldberg J."/>
            <person name="Griggs A."/>
            <person name="Gujja S."/>
            <person name="Heilman E.R."/>
            <person name="Heiman D."/>
            <person name="Hepburn T."/>
            <person name="Howarth C."/>
            <person name="Jen D."/>
            <person name="Larson L."/>
            <person name="Mehta T."/>
            <person name="Neiman D."/>
            <person name="Pearson M."/>
            <person name="Roberts A."/>
            <person name="Saif S."/>
            <person name="Shea T."/>
            <person name="Shenoy N."/>
            <person name="Sisk P."/>
            <person name="Stolte C."/>
            <person name="Sykes S."/>
            <person name="Walk T."/>
            <person name="White J."/>
            <person name="Yandava C."/>
            <person name="Haas B."/>
            <person name="Nusbaum C."/>
            <person name="Birren B."/>
        </authorList>
    </citation>
    <scope>NUCLEOTIDE SEQUENCE [LARGE SCALE GENOMIC DNA]</scope>
    <source>
        <strain evidence="4">R3-111a-1</strain>
    </source>
</reference>
<protein>
    <submittedName>
        <fullName evidence="2 3">Uncharacterized protein</fullName>
    </submittedName>
</protein>
<reference evidence="2" key="3">
    <citation type="submission" date="2010-09" db="EMBL/GenBank/DDBJ databases">
        <title>Annotation of Gaeumannomyces graminis var. tritici R3-111a-1.</title>
        <authorList>
            <consortium name="The Broad Institute Genome Sequencing Platform"/>
            <person name="Ma L.-J."/>
            <person name="Dead R."/>
            <person name="Young S.K."/>
            <person name="Zeng Q."/>
            <person name="Gargeya S."/>
            <person name="Fitzgerald M."/>
            <person name="Haas B."/>
            <person name="Abouelleil A."/>
            <person name="Alvarado L."/>
            <person name="Arachchi H.M."/>
            <person name="Berlin A."/>
            <person name="Brown A."/>
            <person name="Chapman S.B."/>
            <person name="Chen Z."/>
            <person name="Dunbar C."/>
            <person name="Freedman E."/>
            <person name="Gearin G."/>
            <person name="Gellesch M."/>
            <person name="Goldberg J."/>
            <person name="Griggs A."/>
            <person name="Gujja S."/>
            <person name="Heiman D."/>
            <person name="Howarth C."/>
            <person name="Larson L."/>
            <person name="Lui A."/>
            <person name="MacDonald P.J.P."/>
            <person name="Mehta T."/>
            <person name="Montmayeur A."/>
            <person name="Murphy C."/>
            <person name="Neiman D."/>
            <person name="Pearson M."/>
            <person name="Priest M."/>
            <person name="Roberts A."/>
            <person name="Saif S."/>
            <person name="Shea T."/>
            <person name="Shenoy N."/>
            <person name="Sisk P."/>
            <person name="Stolte C."/>
            <person name="Sykes S."/>
            <person name="Yandava C."/>
            <person name="Wortman J."/>
            <person name="Nusbaum C."/>
            <person name="Birren B."/>
        </authorList>
    </citation>
    <scope>NUCLEOTIDE SEQUENCE</scope>
    <source>
        <strain evidence="2">R3-111a-1</strain>
    </source>
</reference>
<evidence type="ECO:0000313" key="4">
    <source>
        <dbReference type="Proteomes" id="UP000006039"/>
    </source>
</evidence>
<evidence type="ECO:0000313" key="3">
    <source>
        <dbReference type="EnsemblFungi" id="EJT69478"/>
    </source>
</evidence>